<dbReference type="GO" id="GO:0005938">
    <property type="term" value="C:cell cortex"/>
    <property type="evidence" value="ECO:0007669"/>
    <property type="project" value="TreeGrafter"/>
</dbReference>
<dbReference type="SUPFAM" id="SSF48371">
    <property type="entry name" value="ARM repeat"/>
    <property type="match status" value="2"/>
</dbReference>
<dbReference type="InterPro" id="IPR029473">
    <property type="entry name" value="MOR2-PAG1_mid"/>
</dbReference>
<protein>
    <recommendedName>
        <fullName evidence="7">Cell morphogenesis protein</fullName>
    </recommendedName>
</protein>
<sequence>MSTDGFQITIPDLPDDNDFGSAPTPFGRGHGFGFGSSFGGSESPVTTPIAERGERSYFQSHVRGNSAASVDSLGSMNFNVSRSSPFMHTPQHSFGTPSFPKKTSFVSIRNAFKGGKSNTGDLPPVPPLDFQTPILKNPFNRSTSSLSYTTKLVRPSTPASAETRFRGTPTPKRGHSHAKSQHSHTGSIFHLSDAGSDYNFSSSPPPVPRMPDAFGHVSRSETPDFEDDKVIMDPKTPADYGLHAVFMRFVAAAESKIDAFLRHPLDNEPLLPDFMGPAIDEDFDDILRSLGKIAQKHAKSVIDSVMRWRRSQNENVGSEIIKFHLNQHAIVPKIVRMHDVPGLLNERKSLASIYIVCRALVAILQSIAAVKDALGETWGQDLLDTTFDQFKNPDLKLLTQSANHRSNAKLYTTILGLFANIRHAPFLLLNMTVAKTSFGNVSKDLDMKYEILLRGLMQIQIKVWPIETFEEGAEFMQSLSILFANTHGHRLKSAFAETLVHLLHPIGKTAQAETNIQEWAKAIENIYPKAKDMMAKPRYWSVAFPLAITSLCVAPREYFLKNWVPCLEVILSKIKEKGNRASVMNGVLRLLWTYIYRCQESPSTTTSKLDSFMKFHFPGNRPAVFPHDDNLAPFIYIVHFILSRHPEFGREFCLDLMQEATSANQKGSGAALPFERLTIAVQAILRSLYAMEREAGTPTWPSTCDFTVFPPSSDYPSSSAYLTPALRNKPTLQQFLDRAGQTIANYAASCNKTVGHMSVFDEQWICSRYHPAYEERQNYVICSGSDGNSFAYPRDLAASIGALQTCFQSWPRLLHPSLSVANAVEMVLRGVIHVEPTLAEAARPALKRFMEDDNNALAVLAEYYRFMFSPGRVVCEGSSMKVSLLVESNQLLTLWMEVVDPWVRHLIQLSPDAVLGEDGGSLRERCSELEKAALFLLTHETRSICTTGVKVMRILGLLLSHLYPEPPSPSDPTASMLPFAEAMAGKTTVPTAYLTGFEEQLDEAERTRLEQWHQSKRTDVLLRLADSSNEKDRQIWRFVYPAFLQHCVSAMGSLPTAFREAIGAAAGRYHASMSQLAGLSNARTPVGTSPRVTQSAERDEAKAFKEHRKSIDQWYLWIKILCATAPFSETSRPALTQLGGRGEHMRAPSDALNFERERLSTTRGLFRYLTPFLDSDYTLFRDNAALCISSFPSTAYPQLLEDLSLLAGRQFYDDTRTKPLPTMIMDSSLHPSTPRPVHDETRFKLSSVLTSDRARRQERLHSAVAHIYFLTAPFLQHQRAAGRQAVLANVLKFVRNTQMYLTHPEAQENPALHRLRRYFCGIVERLFDGLATLQDSHRFIPTHMHLTLYRLCEEWCQLGHQQEVVKQTLIKMQRSAPSLNQFQYETTLLSYAAVGALASLCQKALYPPEMSSAASPSDRPSNEDVKPLTPQNVLDRIDAILASEHKQTIARGKKALRSLLSHRPVDPELLSDVLKRAVVPHKDTEGSHGRFLAVISDAVNSADDHGFAFAQLVCLGLANLCHASHSIRQTAFSILQSAHHQSSGLIPMSQIEPLVGSLASMTYVNAHKLVSHFLSGEHPGQAKNILIELATWLPYFPPSSHGSMPLLLLQSLEFWIPNIQLMKEDGSGLSQDGQDVLFHLLSLTRRYSETHTEQILALWTKLVDSPFQANGRATSLFLLEQSPKVGSTVFMSCAANIIAALCHTPIGRQIFEHLCSFLVPENMLPMLDHKTAVPDVHDMALWANLDELFCEEDVPRMTLGLAQYAWLYLSDVALERYWELQPQLPVLLHVVTTHIDHRSQFIRRRAHHLLFQLLRSWIPGYDGLPDRMDQPNFAELKAWVSRFEDEVKLKYWKEDESGPDVEPKMRWLCAKILDILEPLCLSLAEKWGSLALVWGTSCSIRATAYRSLQIFRAISPRVKKNDFAILLGRLTNTMAAPDTGMHTFTCETILTLNSIAKFDELDKAIVPQLFWFACAGLTTTVEREFAQVLDLLEILLLRLNFDDPASLDLLLSQKPINWTGEASLHESLLTGLRSAATSDRTMKLLQSLTRIRDGSLIDPSEGRVRDLYTSVLPWCLNAMTGKNRDADLIQFAENISALAELEGRQSIAKIMTSFARSHFRTRDDFLQQSVACLREHYGRHNWTEIVTLLLSLVLNKQQWLRVSAMEILKVLFHQREARNPAELLGSDLLMPLLRLLETDLAPQALDVLEEPMIMSGGPAAKHVLRMSLHTGTMFKEFESVTFFGVPEESGWCIAKAETRRETCRANLMAVFDTCHYQGRPSQVDFQPEMEALALSIPPSEEDDAIDDEIGDLVHDLYDLSTFFQAHSSRSRTAPGAIGTKFVGRRVEALAAGILAKTTASDAVADAPQTPFLDVFHVGKGNEQQGDDDSDSDSSDEDDDDGDAFIFDSLSFCRTPSSRVH</sequence>
<feature type="region of interest" description="Disordered" evidence="1">
    <location>
        <begin position="2378"/>
        <end position="2403"/>
    </location>
</feature>
<dbReference type="OrthoDB" id="6287725at2759"/>
<dbReference type="GO" id="GO:0000902">
    <property type="term" value="P:cell morphogenesis"/>
    <property type="evidence" value="ECO:0007669"/>
    <property type="project" value="InterPro"/>
</dbReference>
<dbReference type="GO" id="GO:0030427">
    <property type="term" value="C:site of polarized growth"/>
    <property type="evidence" value="ECO:0007669"/>
    <property type="project" value="TreeGrafter"/>
</dbReference>
<dbReference type="Pfam" id="PF14225">
    <property type="entry name" value="MOR2-PAG1_C"/>
    <property type="match status" value="1"/>
</dbReference>
<evidence type="ECO:0000259" key="3">
    <source>
        <dbReference type="Pfam" id="PF14225"/>
    </source>
</evidence>
<dbReference type="EMBL" id="KN881833">
    <property type="protein sequence ID" value="KIY48463.1"/>
    <property type="molecule type" value="Genomic_DNA"/>
</dbReference>
<proteinExistence type="predicted"/>
<evidence type="ECO:0008006" key="7">
    <source>
        <dbReference type="Google" id="ProtNLM"/>
    </source>
</evidence>
<accession>A0A0D7AC96</accession>
<feature type="domain" description="Cell morphogenesis protein C-terminal" evidence="3">
    <location>
        <begin position="1967"/>
        <end position="2216"/>
    </location>
</feature>
<evidence type="ECO:0000259" key="4">
    <source>
        <dbReference type="Pfam" id="PF14228"/>
    </source>
</evidence>
<evidence type="ECO:0000313" key="6">
    <source>
        <dbReference type="Proteomes" id="UP000054144"/>
    </source>
</evidence>
<dbReference type="InterPro" id="IPR016024">
    <property type="entry name" value="ARM-type_fold"/>
</dbReference>
<dbReference type="PANTHER" id="PTHR12295">
    <property type="entry name" value="FURRY-RELATED"/>
    <property type="match status" value="1"/>
</dbReference>
<evidence type="ECO:0000256" key="1">
    <source>
        <dbReference type="SAM" id="MobiDB-lite"/>
    </source>
</evidence>
<dbReference type="InterPro" id="IPR039867">
    <property type="entry name" value="Furry/Tao3/Mor2"/>
</dbReference>
<gene>
    <name evidence="5" type="ORF">FISHEDRAFT_73659</name>
</gene>
<dbReference type="Proteomes" id="UP000054144">
    <property type="component" value="Unassembled WGS sequence"/>
</dbReference>
<feature type="domain" description="Cell morphogenesis protein N-terminal" evidence="2">
    <location>
        <begin position="346"/>
        <end position="903"/>
    </location>
</feature>
<feature type="region of interest" description="Disordered" evidence="1">
    <location>
        <begin position="150"/>
        <end position="187"/>
    </location>
</feature>
<dbReference type="InterPro" id="IPR025481">
    <property type="entry name" value="Cell_Morphogen_C"/>
</dbReference>
<keyword evidence="6" id="KW-1185">Reference proteome</keyword>
<name>A0A0D7AC96_9AGAR</name>
<dbReference type="Pfam" id="PF14222">
    <property type="entry name" value="MOR2-PAG1_N"/>
    <property type="match status" value="1"/>
</dbReference>
<feature type="domain" description="Cell morphogenesis central region" evidence="4">
    <location>
        <begin position="1756"/>
        <end position="1937"/>
    </location>
</feature>
<feature type="region of interest" description="Disordered" evidence="1">
    <location>
        <begin position="1409"/>
        <end position="1428"/>
    </location>
</feature>
<dbReference type="Pfam" id="PF14228">
    <property type="entry name" value="MOR2-PAG1_mid"/>
    <property type="match status" value="1"/>
</dbReference>
<dbReference type="InterPro" id="IPR025614">
    <property type="entry name" value="Cell_morpho_N"/>
</dbReference>
<evidence type="ECO:0000313" key="5">
    <source>
        <dbReference type="EMBL" id="KIY48463.1"/>
    </source>
</evidence>
<evidence type="ECO:0000259" key="2">
    <source>
        <dbReference type="Pfam" id="PF14222"/>
    </source>
</evidence>
<feature type="compositionally biased region" description="Acidic residues" evidence="1">
    <location>
        <begin position="2384"/>
        <end position="2402"/>
    </location>
</feature>
<reference evidence="5 6" key="1">
    <citation type="journal article" date="2015" name="Fungal Genet. Biol.">
        <title>Evolution of novel wood decay mechanisms in Agaricales revealed by the genome sequences of Fistulina hepatica and Cylindrobasidium torrendii.</title>
        <authorList>
            <person name="Floudas D."/>
            <person name="Held B.W."/>
            <person name="Riley R."/>
            <person name="Nagy L.G."/>
            <person name="Koehler G."/>
            <person name="Ransdell A.S."/>
            <person name="Younus H."/>
            <person name="Chow J."/>
            <person name="Chiniquy J."/>
            <person name="Lipzen A."/>
            <person name="Tritt A."/>
            <person name="Sun H."/>
            <person name="Haridas S."/>
            <person name="LaButti K."/>
            <person name="Ohm R.A."/>
            <person name="Kues U."/>
            <person name="Blanchette R.A."/>
            <person name="Grigoriev I.V."/>
            <person name="Minto R.E."/>
            <person name="Hibbett D.S."/>
        </authorList>
    </citation>
    <scope>NUCLEOTIDE SEQUENCE [LARGE SCALE GENOMIC DNA]</scope>
    <source>
        <strain evidence="5 6">ATCC 64428</strain>
    </source>
</reference>
<dbReference type="PANTHER" id="PTHR12295:SF30">
    <property type="entry name" value="PROTEIN FURRY"/>
    <property type="match status" value="1"/>
</dbReference>
<organism evidence="5 6">
    <name type="scientific">Fistulina hepatica ATCC 64428</name>
    <dbReference type="NCBI Taxonomy" id="1128425"/>
    <lineage>
        <taxon>Eukaryota</taxon>
        <taxon>Fungi</taxon>
        <taxon>Dikarya</taxon>
        <taxon>Basidiomycota</taxon>
        <taxon>Agaricomycotina</taxon>
        <taxon>Agaricomycetes</taxon>
        <taxon>Agaricomycetidae</taxon>
        <taxon>Agaricales</taxon>
        <taxon>Fistulinaceae</taxon>
        <taxon>Fistulina</taxon>
    </lineage>
</organism>
<feature type="compositionally biased region" description="Basic residues" evidence="1">
    <location>
        <begin position="172"/>
        <end position="182"/>
    </location>
</feature>